<evidence type="ECO:0000256" key="3">
    <source>
        <dbReference type="ARBA" id="ARBA00023015"/>
    </source>
</evidence>
<dbReference type="Proteomes" id="UP000476411">
    <property type="component" value="Chromosome"/>
</dbReference>
<evidence type="ECO:0000259" key="6">
    <source>
        <dbReference type="PROSITE" id="PS50949"/>
    </source>
</evidence>
<evidence type="ECO:0000256" key="1">
    <source>
        <dbReference type="ARBA" id="ARBA00005384"/>
    </source>
</evidence>
<dbReference type="PANTHER" id="PTHR46577">
    <property type="entry name" value="HTH-TYPE TRANSCRIPTIONAL REGULATORY PROTEIN GABR"/>
    <property type="match status" value="1"/>
</dbReference>
<dbReference type="GO" id="GO:0030170">
    <property type="term" value="F:pyridoxal phosphate binding"/>
    <property type="evidence" value="ECO:0007669"/>
    <property type="project" value="InterPro"/>
</dbReference>
<keyword evidence="7" id="KW-0808">Transferase</keyword>
<evidence type="ECO:0000256" key="2">
    <source>
        <dbReference type="ARBA" id="ARBA00022898"/>
    </source>
</evidence>
<gene>
    <name evidence="7" type="ORF">GWR21_05635</name>
</gene>
<keyword evidence="4" id="KW-0238">DNA-binding</keyword>
<dbReference type="InterPro" id="IPR036390">
    <property type="entry name" value="WH_DNA-bd_sf"/>
</dbReference>
<reference evidence="7 8" key="1">
    <citation type="submission" date="2020-01" db="EMBL/GenBank/DDBJ databases">
        <title>Complete genome sequence of Chitinophaga sp. H33E-04 isolated from quinoa roots.</title>
        <authorList>
            <person name="Weon H.-Y."/>
            <person name="Lee S.A."/>
        </authorList>
    </citation>
    <scope>NUCLEOTIDE SEQUENCE [LARGE SCALE GENOMIC DNA]</scope>
    <source>
        <strain evidence="7 8">H33E-04</strain>
    </source>
</reference>
<comment type="similarity">
    <text evidence="1">In the C-terminal section; belongs to the class-I pyridoxal-phosphate-dependent aminotransferase family.</text>
</comment>
<evidence type="ECO:0000313" key="7">
    <source>
        <dbReference type="EMBL" id="QHS59093.1"/>
    </source>
</evidence>
<dbReference type="InterPro" id="IPR051446">
    <property type="entry name" value="HTH_trans_reg/aminotransferase"/>
</dbReference>
<dbReference type="Gene3D" id="1.10.10.10">
    <property type="entry name" value="Winged helix-like DNA-binding domain superfamily/Winged helix DNA-binding domain"/>
    <property type="match status" value="1"/>
</dbReference>
<dbReference type="GO" id="GO:0008483">
    <property type="term" value="F:transaminase activity"/>
    <property type="evidence" value="ECO:0007669"/>
    <property type="project" value="UniProtKB-KW"/>
</dbReference>
<dbReference type="SUPFAM" id="SSF46785">
    <property type="entry name" value="Winged helix' DNA-binding domain"/>
    <property type="match status" value="1"/>
</dbReference>
<keyword evidence="7" id="KW-0032">Aminotransferase</keyword>
<keyword evidence="8" id="KW-1185">Reference proteome</keyword>
<accession>A0A6B9ZEX1</accession>
<dbReference type="PROSITE" id="PS50949">
    <property type="entry name" value="HTH_GNTR"/>
    <property type="match status" value="1"/>
</dbReference>
<dbReference type="GO" id="GO:0003677">
    <property type="term" value="F:DNA binding"/>
    <property type="evidence" value="ECO:0007669"/>
    <property type="project" value="UniProtKB-KW"/>
</dbReference>
<dbReference type="Pfam" id="PF00155">
    <property type="entry name" value="Aminotran_1_2"/>
    <property type="match status" value="1"/>
</dbReference>
<evidence type="ECO:0000313" key="8">
    <source>
        <dbReference type="Proteomes" id="UP000476411"/>
    </source>
</evidence>
<organism evidence="7 8">
    <name type="scientific">Chitinophaga agri</name>
    <dbReference type="NCBI Taxonomy" id="2703787"/>
    <lineage>
        <taxon>Bacteria</taxon>
        <taxon>Pseudomonadati</taxon>
        <taxon>Bacteroidota</taxon>
        <taxon>Chitinophagia</taxon>
        <taxon>Chitinophagales</taxon>
        <taxon>Chitinophagaceae</taxon>
        <taxon>Chitinophaga</taxon>
    </lineage>
</organism>
<keyword evidence="2" id="KW-0663">Pyridoxal phosphate</keyword>
<dbReference type="SMART" id="SM00345">
    <property type="entry name" value="HTH_GNTR"/>
    <property type="match status" value="1"/>
</dbReference>
<dbReference type="RefSeq" id="WP_162330795.1">
    <property type="nucleotide sequence ID" value="NZ_CP048113.1"/>
</dbReference>
<proteinExistence type="inferred from homology"/>
<dbReference type="InterPro" id="IPR015421">
    <property type="entry name" value="PyrdxlP-dep_Trfase_major"/>
</dbReference>
<dbReference type="InterPro" id="IPR004839">
    <property type="entry name" value="Aminotransferase_I/II_large"/>
</dbReference>
<dbReference type="InterPro" id="IPR000524">
    <property type="entry name" value="Tscrpt_reg_HTH_GntR"/>
</dbReference>
<dbReference type="Pfam" id="PF00392">
    <property type="entry name" value="GntR"/>
    <property type="match status" value="1"/>
</dbReference>
<name>A0A6B9ZEX1_9BACT</name>
<dbReference type="InterPro" id="IPR015424">
    <property type="entry name" value="PyrdxlP-dep_Trfase"/>
</dbReference>
<evidence type="ECO:0000256" key="4">
    <source>
        <dbReference type="ARBA" id="ARBA00023125"/>
    </source>
</evidence>
<feature type="domain" description="HTH gntR-type" evidence="6">
    <location>
        <begin position="15"/>
        <end position="83"/>
    </location>
</feature>
<dbReference type="Gene3D" id="3.40.640.10">
    <property type="entry name" value="Type I PLP-dependent aspartate aminotransferase-like (Major domain)"/>
    <property type="match status" value="1"/>
</dbReference>
<dbReference type="AlphaFoldDB" id="A0A6B9ZEX1"/>
<dbReference type="InterPro" id="IPR036388">
    <property type="entry name" value="WH-like_DNA-bd_sf"/>
</dbReference>
<evidence type="ECO:0000256" key="5">
    <source>
        <dbReference type="ARBA" id="ARBA00023163"/>
    </source>
</evidence>
<keyword evidence="5" id="KW-0804">Transcription</keyword>
<dbReference type="SUPFAM" id="SSF53383">
    <property type="entry name" value="PLP-dependent transferases"/>
    <property type="match status" value="1"/>
</dbReference>
<dbReference type="PANTHER" id="PTHR46577:SF2">
    <property type="entry name" value="TRANSCRIPTIONAL REGULATORY PROTEIN"/>
    <property type="match status" value="1"/>
</dbReference>
<dbReference type="KEGG" id="chih:GWR21_05635"/>
<dbReference type="CDD" id="cd07377">
    <property type="entry name" value="WHTH_GntR"/>
    <property type="match status" value="1"/>
</dbReference>
<dbReference type="CDD" id="cd00609">
    <property type="entry name" value="AAT_like"/>
    <property type="match status" value="1"/>
</dbReference>
<dbReference type="GO" id="GO:0003700">
    <property type="term" value="F:DNA-binding transcription factor activity"/>
    <property type="evidence" value="ECO:0007669"/>
    <property type="project" value="InterPro"/>
</dbReference>
<protein>
    <submittedName>
        <fullName evidence="7">PLP-dependent aminotransferase family protein</fullName>
    </submittedName>
</protein>
<sequence length="478" mass="53861">MLDVMLLQIDRSASPAVYEQLANGLIKLIRNGVLKPGTKLPSIRQMAAALDIHPRTVVAAYEEMSAQDWIYSKPRSGMVVSENLPDLKPRTFRSTLPAVLQKPAAKEQDPHRKYKYVINDGFPDHRIAPVEQLLKLQRQAFYDDDAERYSMYTDVRGSVRLRNVLSGHLSNSRGIVMTPDMLLLTRGAQMAIYVAAAALIKPGDEVLVGDPGYRLATAVFEQLGARITYIPVDTEGIDVDLIEKACRRKFRLLYIVPHHHHPTTVTLSAARRMKLLSLIRKYKFYTIEDDYDYEFHYTHRPILPLASAEHEGHVLYIGSITKNLAASMRLGYLVAGDAFIHRAAAIKKLMDLRGDLLFEEALAAMFEDGTMHRHIRKSLKLYQERRDLFCALLERELGEYISFKVPDGGMAVWVQFTRKVKLSVIAEKAAAAGLKMSDGSSYDAAGKQLNGLRMGFAAMNEREMKKVVAILRKILESS</sequence>
<dbReference type="EMBL" id="CP048113">
    <property type="protein sequence ID" value="QHS59093.1"/>
    <property type="molecule type" value="Genomic_DNA"/>
</dbReference>
<keyword evidence="3" id="KW-0805">Transcription regulation</keyword>